<dbReference type="GO" id="GO:0015226">
    <property type="term" value="F:carnitine transmembrane transporter activity"/>
    <property type="evidence" value="ECO:0007669"/>
    <property type="project" value="TreeGrafter"/>
</dbReference>
<keyword evidence="5" id="KW-0732">Signal</keyword>
<dbReference type="GO" id="GO:0015871">
    <property type="term" value="P:choline transport"/>
    <property type="evidence" value="ECO:0007669"/>
    <property type="project" value="TreeGrafter"/>
</dbReference>
<sequence length="299" mass="33092">MICKPNTAFRQVLKTLVATAAMTASLAFTQASAESNEPDVAIGWTTWGDAEVVSKMAAIILQQGMGKDVELTLADISVQYRGVADGDLDAMLMSWQPLTHKSYMERYADTLVDLGPLYEGADLGLVVPNYVPESELKSIADLAKPSVREQLGGQIQGIGANSGIMGMTQTAMADYGLDYEILTGTGPKMAMEIGKAFDENRWIVATGWHPHWKFAKYDLRYLDDPKGVYGGAESVHAIVHKGFEQRQPEIVAFLRRMNLSVSEVEELMAQARETSHRDAIYAWIENNTDRVQYWMTGEE</sequence>
<organism evidence="7 8">
    <name type="scientific">Saccharospirillum salsuginis</name>
    <dbReference type="NCBI Taxonomy" id="418750"/>
    <lineage>
        <taxon>Bacteria</taxon>
        <taxon>Pseudomonadati</taxon>
        <taxon>Pseudomonadota</taxon>
        <taxon>Gammaproteobacteria</taxon>
        <taxon>Oceanospirillales</taxon>
        <taxon>Saccharospirillaceae</taxon>
        <taxon>Saccharospirillum</taxon>
    </lineage>
</organism>
<name>A0A918KIL6_9GAMM</name>
<dbReference type="PANTHER" id="PTHR47737">
    <property type="entry name" value="GLYCINE BETAINE/PROLINE BETAINE TRANSPORT SYSTEM PERMEASE PROTEIN PROW"/>
    <property type="match status" value="1"/>
</dbReference>
<dbReference type="PANTHER" id="PTHR47737:SF1">
    <property type="entry name" value="GLYCINE BETAINE_PROLINE BETAINE TRANSPORT SYSTEM PERMEASE PROTEIN PROW"/>
    <property type="match status" value="1"/>
</dbReference>
<dbReference type="Gene3D" id="3.40.190.100">
    <property type="entry name" value="Glycine betaine-binding periplasmic protein, domain 2"/>
    <property type="match status" value="1"/>
</dbReference>
<evidence type="ECO:0000313" key="7">
    <source>
        <dbReference type="EMBL" id="GGX62546.1"/>
    </source>
</evidence>
<evidence type="ECO:0000256" key="2">
    <source>
        <dbReference type="ARBA" id="ARBA00022448"/>
    </source>
</evidence>
<dbReference type="AlphaFoldDB" id="A0A918KIL6"/>
<evidence type="ECO:0000259" key="6">
    <source>
        <dbReference type="Pfam" id="PF04069"/>
    </source>
</evidence>
<dbReference type="GO" id="GO:0043190">
    <property type="term" value="C:ATP-binding cassette (ABC) transporter complex"/>
    <property type="evidence" value="ECO:0007669"/>
    <property type="project" value="InterPro"/>
</dbReference>
<dbReference type="CDD" id="cd13639">
    <property type="entry name" value="PBP2_OpuAC_like"/>
    <property type="match status" value="1"/>
</dbReference>
<reference evidence="7" key="1">
    <citation type="journal article" date="2014" name="Int. J. Syst. Evol. Microbiol.">
        <title>Complete genome sequence of Corynebacterium casei LMG S-19264T (=DSM 44701T), isolated from a smear-ripened cheese.</title>
        <authorList>
            <consortium name="US DOE Joint Genome Institute (JGI-PGF)"/>
            <person name="Walter F."/>
            <person name="Albersmeier A."/>
            <person name="Kalinowski J."/>
            <person name="Ruckert C."/>
        </authorList>
    </citation>
    <scope>NUCLEOTIDE SEQUENCE</scope>
    <source>
        <strain evidence="7">KCTC 22169</strain>
    </source>
</reference>
<dbReference type="GO" id="GO:0005275">
    <property type="term" value="F:amine transmembrane transporter activity"/>
    <property type="evidence" value="ECO:0007669"/>
    <property type="project" value="TreeGrafter"/>
</dbReference>
<feature type="chain" id="PRO_5037687487" evidence="5">
    <location>
        <begin position="34"/>
        <end position="299"/>
    </location>
</feature>
<reference evidence="7" key="2">
    <citation type="submission" date="2020-09" db="EMBL/GenBank/DDBJ databases">
        <authorList>
            <person name="Sun Q."/>
            <person name="Kim S."/>
        </authorList>
    </citation>
    <scope>NUCLEOTIDE SEQUENCE</scope>
    <source>
        <strain evidence="7">KCTC 22169</strain>
    </source>
</reference>
<keyword evidence="3" id="KW-1003">Cell membrane</keyword>
<evidence type="ECO:0000256" key="4">
    <source>
        <dbReference type="ARBA" id="ARBA00023136"/>
    </source>
</evidence>
<dbReference type="SUPFAM" id="SSF53850">
    <property type="entry name" value="Periplasmic binding protein-like II"/>
    <property type="match status" value="1"/>
</dbReference>
<dbReference type="InterPro" id="IPR007210">
    <property type="entry name" value="ABC_Gly_betaine_transp_sub-bd"/>
</dbReference>
<protein>
    <submittedName>
        <fullName evidence="7">Glycine/betaine ABC transporter</fullName>
    </submittedName>
</protein>
<feature type="domain" description="ABC-type glycine betaine transport system substrate-binding" evidence="6">
    <location>
        <begin position="39"/>
        <end position="285"/>
    </location>
</feature>
<evidence type="ECO:0000256" key="3">
    <source>
        <dbReference type="ARBA" id="ARBA00022475"/>
    </source>
</evidence>
<comment type="caution">
    <text evidence="7">The sequence shown here is derived from an EMBL/GenBank/DDBJ whole genome shotgun (WGS) entry which is preliminary data.</text>
</comment>
<comment type="subcellular location">
    <subcellularLocation>
        <location evidence="1">Cell membrane</location>
    </subcellularLocation>
</comment>
<dbReference type="Gene3D" id="3.40.190.10">
    <property type="entry name" value="Periplasmic binding protein-like II"/>
    <property type="match status" value="1"/>
</dbReference>
<feature type="signal peptide" evidence="5">
    <location>
        <begin position="1"/>
        <end position="33"/>
    </location>
</feature>
<keyword evidence="8" id="KW-1185">Reference proteome</keyword>
<evidence type="ECO:0000313" key="8">
    <source>
        <dbReference type="Proteomes" id="UP000626148"/>
    </source>
</evidence>
<dbReference type="Proteomes" id="UP000626148">
    <property type="component" value="Unassembled WGS sequence"/>
</dbReference>
<proteinExistence type="predicted"/>
<keyword evidence="4" id="KW-0472">Membrane</keyword>
<dbReference type="EMBL" id="BMXR01000008">
    <property type="protein sequence ID" value="GGX62546.1"/>
    <property type="molecule type" value="Genomic_DNA"/>
</dbReference>
<dbReference type="Pfam" id="PF04069">
    <property type="entry name" value="OpuAC"/>
    <property type="match status" value="1"/>
</dbReference>
<dbReference type="GO" id="GO:0031460">
    <property type="term" value="P:glycine betaine transport"/>
    <property type="evidence" value="ECO:0007669"/>
    <property type="project" value="TreeGrafter"/>
</dbReference>
<accession>A0A918KIL6</accession>
<evidence type="ECO:0000256" key="1">
    <source>
        <dbReference type="ARBA" id="ARBA00004236"/>
    </source>
</evidence>
<keyword evidence="2" id="KW-0813">Transport</keyword>
<evidence type="ECO:0000256" key="5">
    <source>
        <dbReference type="SAM" id="SignalP"/>
    </source>
</evidence>
<dbReference type="RefSeq" id="WP_189610692.1">
    <property type="nucleotide sequence ID" value="NZ_BMXR01000008.1"/>
</dbReference>
<gene>
    <name evidence="7" type="ORF">GCM10007392_33060</name>
</gene>